<organism evidence="5 6">
    <name type="scientific">Sodiomyces alkalinus (strain CBS 110278 / VKM F-3762 / F11)</name>
    <name type="common">Alkaliphilic filamentous fungus</name>
    <dbReference type="NCBI Taxonomy" id="1314773"/>
    <lineage>
        <taxon>Eukaryota</taxon>
        <taxon>Fungi</taxon>
        <taxon>Dikarya</taxon>
        <taxon>Ascomycota</taxon>
        <taxon>Pezizomycotina</taxon>
        <taxon>Sordariomycetes</taxon>
        <taxon>Hypocreomycetidae</taxon>
        <taxon>Glomerellales</taxon>
        <taxon>Plectosphaerellaceae</taxon>
        <taxon>Sodiomyces</taxon>
    </lineage>
</organism>
<dbReference type="EC" id="2.7.7.48" evidence="1"/>
<protein>
    <recommendedName>
        <fullName evidence="1">RNA-dependent RNA polymerase</fullName>
        <ecNumber evidence="1">2.7.7.48</ecNumber>
    </recommendedName>
</protein>
<dbReference type="PANTHER" id="PTHR23079:SF17">
    <property type="entry name" value="RNA-DEPENDENT RNA POLYMERASE"/>
    <property type="match status" value="1"/>
</dbReference>
<dbReference type="InterPro" id="IPR007855">
    <property type="entry name" value="RDRP"/>
</dbReference>
<dbReference type="GO" id="GO:0030422">
    <property type="term" value="P:siRNA processing"/>
    <property type="evidence" value="ECO:0007669"/>
    <property type="project" value="TreeGrafter"/>
</dbReference>
<evidence type="ECO:0000259" key="4">
    <source>
        <dbReference type="Pfam" id="PF25358"/>
    </source>
</evidence>
<dbReference type="Proteomes" id="UP000272025">
    <property type="component" value="Unassembled WGS sequence"/>
</dbReference>
<comment type="similarity">
    <text evidence="1">Belongs to the RdRP family.</text>
</comment>
<feature type="compositionally biased region" description="Basic and acidic residues" evidence="2">
    <location>
        <begin position="1218"/>
        <end position="1228"/>
    </location>
</feature>
<dbReference type="OrthoDB" id="6513042at2759"/>
<proteinExistence type="inferred from homology"/>
<evidence type="ECO:0000256" key="1">
    <source>
        <dbReference type="RuleBase" id="RU363098"/>
    </source>
</evidence>
<gene>
    <name evidence="5" type="ORF">SODALDRAFT_363755</name>
</gene>
<dbReference type="GeneID" id="39583069"/>
<evidence type="ECO:0000256" key="2">
    <source>
        <dbReference type="SAM" id="MobiDB-lite"/>
    </source>
</evidence>
<feature type="domain" description="RDRP core" evidence="3">
    <location>
        <begin position="440"/>
        <end position="1052"/>
    </location>
</feature>
<name>A0A3N2PKL3_SODAK</name>
<comment type="catalytic activity">
    <reaction evidence="1">
        <text>RNA(n) + a ribonucleoside 5'-triphosphate = RNA(n+1) + diphosphate</text>
        <dbReference type="Rhea" id="RHEA:21248"/>
        <dbReference type="Rhea" id="RHEA-COMP:14527"/>
        <dbReference type="Rhea" id="RHEA-COMP:17342"/>
        <dbReference type="ChEBI" id="CHEBI:33019"/>
        <dbReference type="ChEBI" id="CHEBI:61557"/>
        <dbReference type="ChEBI" id="CHEBI:140395"/>
        <dbReference type="EC" id="2.7.7.48"/>
    </reaction>
</comment>
<evidence type="ECO:0000313" key="5">
    <source>
        <dbReference type="EMBL" id="ROT35068.1"/>
    </source>
</evidence>
<dbReference type="Pfam" id="PF25358">
    <property type="entry name" value="PH_fung_RdRP"/>
    <property type="match status" value="1"/>
</dbReference>
<dbReference type="STRING" id="1314773.A0A3N2PKL3"/>
<dbReference type="InterPro" id="IPR057503">
    <property type="entry name" value="PH_RdRP"/>
</dbReference>
<dbReference type="GO" id="GO:0003968">
    <property type="term" value="F:RNA-directed RNA polymerase activity"/>
    <property type="evidence" value="ECO:0007669"/>
    <property type="project" value="UniProtKB-KW"/>
</dbReference>
<keyword evidence="6" id="KW-1185">Reference proteome</keyword>
<reference evidence="5 6" key="1">
    <citation type="journal article" date="2018" name="Mol. Ecol.">
        <title>The obligate alkalophilic soda-lake fungus Sodiomyces alkalinus has shifted to a protein diet.</title>
        <authorList>
            <person name="Grum-Grzhimaylo A.A."/>
            <person name="Falkoski D.L."/>
            <person name="van den Heuvel J."/>
            <person name="Valero-Jimenez C.A."/>
            <person name="Min B."/>
            <person name="Choi I.G."/>
            <person name="Lipzen A."/>
            <person name="Daum C.G."/>
            <person name="Aanen D.K."/>
            <person name="Tsang A."/>
            <person name="Henrissat B."/>
            <person name="Bilanenko E.N."/>
            <person name="de Vries R.P."/>
            <person name="van Kan J.A.L."/>
            <person name="Grigoriev I.V."/>
            <person name="Debets A.J.M."/>
        </authorList>
    </citation>
    <scope>NUCLEOTIDE SEQUENCE [LARGE SCALE GENOMIC DNA]</scope>
    <source>
        <strain evidence="5 6">F11</strain>
    </source>
</reference>
<dbReference type="EMBL" id="ML119062">
    <property type="protein sequence ID" value="ROT35068.1"/>
    <property type="molecule type" value="Genomic_DNA"/>
</dbReference>
<dbReference type="RefSeq" id="XP_028462874.1">
    <property type="nucleotide sequence ID" value="XM_028614591.1"/>
</dbReference>
<keyword evidence="1" id="KW-0808">Transferase</keyword>
<evidence type="ECO:0000259" key="3">
    <source>
        <dbReference type="Pfam" id="PF05183"/>
    </source>
</evidence>
<evidence type="ECO:0000313" key="6">
    <source>
        <dbReference type="Proteomes" id="UP000272025"/>
    </source>
</evidence>
<keyword evidence="1" id="KW-0548">Nucleotidyltransferase</keyword>
<feature type="region of interest" description="Disordered" evidence="2">
    <location>
        <begin position="1205"/>
        <end position="1237"/>
    </location>
</feature>
<dbReference type="GO" id="GO:0003723">
    <property type="term" value="F:RNA binding"/>
    <property type="evidence" value="ECO:0007669"/>
    <property type="project" value="UniProtKB-KW"/>
</dbReference>
<dbReference type="GO" id="GO:0031380">
    <property type="term" value="C:nuclear RNA-directed RNA polymerase complex"/>
    <property type="evidence" value="ECO:0007669"/>
    <property type="project" value="TreeGrafter"/>
</dbReference>
<sequence length="1348" mass="152375">MEVIMKNVPRDLGDRNLSAQLQPYMNALGILAWMCTTARGKTIGFVVFLEEQDGKAFLNRHGKKAVTPADALSSSSRRFGRSRDIARLFLMNTPVYVSMSNKTPDPFHLRSLHYRLDERISAGPGREETQPAVTLATSRLACGHLFLPSSPGTLYFVDECRCDFLGIVKFYSKMLVLRSQHAAGTILRIPYDTMEHAIFDSKASSFTLVLREAPRIFAPETAAELMQRLSVSPASNRGKALRRVTHIPDAPAHGRYVPHCLVYRIDIMEVDAHKHSVMTQLKRQELFTLYHAGLPIVRTPRPLYDDFETSYRAFQQDLETCERQKRVPFRLLFQCQAWVWNNYLHPFVAARLLKRIRTAFEKARRSRRPDPVSEESMKALYETIPFPYPGISPSELDADQLMHRILRKESRSAQDEALMPAPLPTAENSGQRVNIFKATVTPTRITLHGPDPEPMNRILRKFPDFSEFFLRVQFCDENGDDLFFSPKVSNDIIFERFRKVLINGVPVAGRVYSFLGFSHSSLRSHSAWFSAPFVDKNGELQTYGVIIRSLGDFKQIRVPARCAARIGQAFSETPSYVSLLNDGINAYTIPDVKSDDGERVFSDGVGFISQDALDVIWARLGGGVAPTGLQIRWAGAKGMLCLNTVVPGRSIHVRDSMIKFPSEDRENLEICDAATKPLRFVLNRQVIKILEDMGVSDDWFLSLQAREINRLRAVTADAYNTGTFLQLQGIGNGFYLSTFIKTLDKYGIDYRMDDFLRTVVESVVLRELRLLKHKARIPVPKGVTLFGVMDETGFLGEGEVYVTFDRDHHRRFGTSLIDDSLAADGWLLVTRSPALHPGDIQLAEMRTPPAGHPLRALRNCIAFSRRGTRDLPSQLSGGDLDGDLYNVIWDRGCWPGRSCSPADYPRVTAQALDREVTREDMANWFVDFMKSDVLGMIATRHLVLSDQRDEGTLDPDCLRLAMLHSTAVDFSKTGQPVDVTSMPRAGKFRPDFLAPAPPAILHDRHHIDFLGKPAARDDTDADADEDGGEDAFRSNYEYYKSEKILGRLYRNVDEKRIWDDDICRVGEKREGPELWTQFTALMRRKLHQYVQGRITWRKKREEAWRLRDMWVYDCFSFFPLPSSLFSLRLSSSCSARLYEEAVHSAMWKYSDNHMKMLQEVEVFCGTIFNKSGSQTRRQKDNSSKLKEEFDRIAAMLVGLIRRRSRDAEQQQQQQQDGSRYEGTDIDHDAGDDDDDDADDLVAAALAPGKDALELAFACLDVGMVKRNEAEYKQLAGMQSFRVIAASCLLKEMTAFVNRLRGGSLRVMGGGGGFVGVSSGGPAIFPQYGDNPCGFDPGHFQNYGFTQYL</sequence>
<keyword evidence="1" id="KW-0694">RNA-binding</keyword>
<dbReference type="PANTHER" id="PTHR23079">
    <property type="entry name" value="RNA-DEPENDENT RNA POLYMERASE"/>
    <property type="match status" value="1"/>
</dbReference>
<keyword evidence="1 5" id="KW-0696">RNA-directed RNA polymerase</keyword>
<dbReference type="InterPro" id="IPR057596">
    <property type="entry name" value="RDRP_core"/>
</dbReference>
<dbReference type="Pfam" id="PF05183">
    <property type="entry name" value="RdRP"/>
    <property type="match status" value="1"/>
</dbReference>
<accession>A0A3N2PKL3</accession>
<feature type="domain" description="RdRP-like PH" evidence="4">
    <location>
        <begin position="135"/>
        <end position="284"/>
    </location>
</feature>